<dbReference type="OrthoDB" id="562581at2759"/>
<accession>A0A2V0NUJ3</accession>
<evidence type="ECO:0000256" key="2">
    <source>
        <dbReference type="ARBA" id="ARBA00012540"/>
    </source>
</evidence>
<dbReference type="STRING" id="307507.A0A2V0NUJ3"/>
<feature type="signal peptide" evidence="6">
    <location>
        <begin position="1"/>
        <end position="22"/>
    </location>
</feature>
<comment type="catalytic activity">
    <reaction evidence="5">
        <text>an NDP-alpha-D-glucose + D-fructose = a ribonucleoside 5'-diphosphate + sucrose + H(+)</text>
        <dbReference type="Rhea" id="RHEA:16241"/>
        <dbReference type="ChEBI" id="CHEBI:15378"/>
        <dbReference type="ChEBI" id="CHEBI:17992"/>
        <dbReference type="ChEBI" id="CHEBI:37721"/>
        <dbReference type="ChEBI" id="CHEBI:57930"/>
        <dbReference type="ChEBI" id="CHEBI:76533"/>
        <dbReference type="EC" id="2.4.1.13"/>
    </reaction>
</comment>
<dbReference type="PANTHER" id="PTHR45839:SF7">
    <property type="entry name" value="SUCROSE SYNTHASE 1"/>
    <property type="match status" value="1"/>
</dbReference>
<evidence type="ECO:0000256" key="4">
    <source>
        <dbReference type="ARBA" id="ARBA00022679"/>
    </source>
</evidence>
<dbReference type="GO" id="GO:0005985">
    <property type="term" value="P:sucrose metabolic process"/>
    <property type="evidence" value="ECO:0007669"/>
    <property type="project" value="InterPro"/>
</dbReference>
<dbReference type="PANTHER" id="PTHR45839">
    <property type="match status" value="1"/>
</dbReference>
<keyword evidence="9" id="KW-1185">Reference proteome</keyword>
<dbReference type="InterPro" id="IPR000368">
    <property type="entry name" value="Sucrose_synth_GT-B1"/>
</dbReference>
<proteinExistence type="inferred from homology"/>
<feature type="domain" description="Sucrose synthase first GT-B" evidence="7">
    <location>
        <begin position="1141"/>
        <end position="1220"/>
    </location>
</feature>
<keyword evidence="4" id="KW-0808">Transferase</keyword>
<evidence type="ECO:0000256" key="6">
    <source>
        <dbReference type="SAM" id="SignalP"/>
    </source>
</evidence>
<evidence type="ECO:0000313" key="9">
    <source>
        <dbReference type="Proteomes" id="UP000247498"/>
    </source>
</evidence>
<dbReference type="EC" id="2.4.1.13" evidence="2"/>
<dbReference type="GO" id="GO:0016157">
    <property type="term" value="F:sucrose synthase activity"/>
    <property type="evidence" value="ECO:0007669"/>
    <property type="project" value="UniProtKB-EC"/>
</dbReference>
<evidence type="ECO:0000313" key="8">
    <source>
        <dbReference type="EMBL" id="GBF89213.1"/>
    </source>
</evidence>
<reference evidence="8 9" key="1">
    <citation type="journal article" date="2018" name="Sci. Rep.">
        <title>Raphidocelis subcapitata (=Pseudokirchneriella subcapitata) provides an insight into genome evolution and environmental adaptations in the Sphaeropleales.</title>
        <authorList>
            <person name="Suzuki S."/>
            <person name="Yamaguchi H."/>
            <person name="Nakajima N."/>
            <person name="Kawachi M."/>
        </authorList>
    </citation>
    <scope>NUCLEOTIDE SEQUENCE [LARGE SCALE GENOMIC DNA]</scope>
    <source>
        <strain evidence="8 9">NIES-35</strain>
    </source>
</reference>
<evidence type="ECO:0000256" key="1">
    <source>
        <dbReference type="ARBA" id="ARBA00005894"/>
    </source>
</evidence>
<dbReference type="Pfam" id="PF00862">
    <property type="entry name" value="GT-B_Sucrose_synth"/>
    <property type="match status" value="1"/>
</dbReference>
<keyword evidence="6" id="KW-0732">Signal</keyword>
<name>A0A2V0NUJ3_9CHLO</name>
<dbReference type="Gene3D" id="3.40.50.2000">
    <property type="entry name" value="Glycogen Phosphorylase B"/>
    <property type="match status" value="1"/>
</dbReference>
<keyword evidence="3" id="KW-0328">Glycosyltransferase</keyword>
<comment type="caution">
    <text evidence="8">The sequence shown here is derived from an EMBL/GenBank/DDBJ whole genome shotgun (WGS) entry which is preliminary data.</text>
</comment>
<gene>
    <name evidence="8" type="ORF">Rsub_01930</name>
</gene>
<dbReference type="InParanoid" id="A0A2V0NUJ3"/>
<protein>
    <recommendedName>
        <fullName evidence="2">sucrose synthase</fullName>
        <ecNumber evidence="2">2.4.1.13</ecNumber>
    </recommendedName>
</protein>
<evidence type="ECO:0000259" key="7">
    <source>
        <dbReference type="Pfam" id="PF00862"/>
    </source>
</evidence>
<organism evidence="8 9">
    <name type="scientific">Raphidocelis subcapitata</name>
    <dbReference type="NCBI Taxonomy" id="307507"/>
    <lineage>
        <taxon>Eukaryota</taxon>
        <taxon>Viridiplantae</taxon>
        <taxon>Chlorophyta</taxon>
        <taxon>core chlorophytes</taxon>
        <taxon>Chlorophyceae</taxon>
        <taxon>CS clade</taxon>
        <taxon>Sphaeropleales</taxon>
        <taxon>Selenastraceae</taxon>
        <taxon>Raphidocelis</taxon>
    </lineage>
</organism>
<comment type="similarity">
    <text evidence="1">Belongs to the glycosyltransferase 1 family. Plant sucrose synthase subfamily.</text>
</comment>
<evidence type="ECO:0000256" key="5">
    <source>
        <dbReference type="ARBA" id="ARBA00049030"/>
    </source>
</evidence>
<evidence type="ECO:0000256" key="3">
    <source>
        <dbReference type="ARBA" id="ARBA00022676"/>
    </source>
</evidence>
<dbReference type="InterPro" id="IPR012820">
    <property type="entry name" value="Sucrose_synthase_pln/cyn"/>
</dbReference>
<dbReference type="Proteomes" id="UP000247498">
    <property type="component" value="Unassembled WGS sequence"/>
</dbReference>
<feature type="chain" id="PRO_5015895501" description="sucrose synthase" evidence="6">
    <location>
        <begin position="23"/>
        <end position="1441"/>
    </location>
</feature>
<sequence>MARPKWLAVTLLVCFAIAQALAADTSAVTPRTEIVFTPTATTVDGNVNTGGNTLEWNTLDGAAMQCTINAGDPKSSPTCPAPSAGPNNAFFIAPMAQAGDLGGQPILGMLYVHKECNGKCTNAATQCRLCFVALANLASNGQKLVVDPDPTQNWVKVYPNSNAGGNLVDGSGVLDVPPTFAPVYLGTQLQGYEACSAYGETYVSSGALVVPVGASTVVLDAHLHITYPAGTTGFQTARLVSANTNGLHFNLLACSDDNPAPTCQTPPTLTTGTVQDLTTNQCTSSTSYRVTLNAANTVGPIPPPAGCTLETDGRTSGDGPVSFICGPLDRGTTYTFAFTAQPEDTLCSPVTTPVTITPPALEALTLTATPPTDEACDATSGHLTFSVAASPALSAAQYNGAVLVVTSKATSATVQGCTVTRSANGFVVDCTGLADGVYDLAVTVPNTQYPGCPYTTIVTGTVTLIPAASLAPAGDPQDLTAKQCTDSTSYRVTLNAVYTGTITPATGCTLETDGRDATGSGAVSFICGPLKRGTTHDLVFTAASTSTECPPVTATVSITPPTLEAITLTATPPADAACDATSGHLIFSVAASPAMSATQYNGAKLIVKKIVGTTYTVVTTCTATRSANGFVVDCTGLADGTYKLYVSVPNVQYSGCPYYMSVIGTVSLIPAASLAAAGDAQDLTTNQCTDSTSYRVTLNAVYTGTITPATGCTLETDGRDATGSGAVSFICGPLKRGTTHDLVFTAASTSTECPPVTATVSITPPTLEAITLTATPPADAACDATSGHLIFSVAASPAMSATQYNGAKLIVKKIVGTTYTVVTTCTATRGADGFVVDCTGLADGAYKLYVSVPNVQYSGCPYRAYVAGTVSIIPPPPFAVTTPPAAQTICPADTTSFEFTVTGAGDGLVYTYDPAGGAKCGQPNAAGVVTCTGVAASVSVSAVAHYGKAQGEDCSTAPLLVPLTLAFDAPITAASVTATSPPTVCPGVPSAEAKFTVTTSSDTKSLTAVLLEAVTLKVVPGVTCTTTGAGTAWAVSCPGAPVPGKYVVSLAATSALDCLYDLGVDNTAVVTLSRYNYVLDAGPDLSAVACVGYLGQATITLAKYTGLSGATFTATPNAPAPAACVKSGATFKCTGLPLGDTKVLRKWVSRFDLWPYVERFALDVERELRAELGGKPDLIIGNYSDGNLVASLLAHRMFVTQCNIAHALEKTKYQDADIKWWGGCCTLEDDVIITVTSAPCCYTRTHGYWSTHGEEMKPWLAATPIQLWDRSFSAAGLTADNTFKACTTAPRDALRVLCVNGQKMCSAAQLGRQCMAALVNARITAKCGDTNNCFTSTNSGAAKITQARLTECCGPSGPAPSGTILSTCITDVTAFNQDKASLGTTCAASELPQGGPGLTQKVCNDYISAFGNAGTTQTCEQGYCYVSSLFTSSGGRRLYTF</sequence>
<dbReference type="EMBL" id="BDRX01000008">
    <property type="protein sequence ID" value="GBF89213.1"/>
    <property type="molecule type" value="Genomic_DNA"/>
</dbReference>